<proteinExistence type="inferred from homology"/>
<evidence type="ECO:0000256" key="6">
    <source>
        <dbReference type="ARBA" id="ARBA00023049"/>
    </source>
</evidence>
<dbReference type="InterPro" id="IPR007863">
    <property type="entry name" value="Peptidase_M16_C"/>
</dbReference>
<feature type="domain" description="Peptidase M16 middle/third" evidence="9">
    <location>
        <begin position="138"/>
        <end position="404"/>
    </location>
</feature>
<dbReference type="Proteomes" id="UP000595437">
    <property type="component" value="Chromosome 2"/>
</dbReference>
<protein>
    <submittedName>
        <fullName evidence="11">Metalloproteaselike</fullName>
    </submittedName>
</protein>
<dbReference type="GO" id="GO:0046872">
    <property type="term" value="F:metal ion binding"/>
    <property type="evidence" value="ECO:0007669"/>
    <property type="project" value="UniProtKB-KW"/>
</dbReference>
<evidence type="ECO:0000256" key="7">
    <source>
        <dbReference type="SAM" id="MobiDB-lite"/>
    </source>
</evidence>
<evidence type="ECO:0000256" key="3">
    <source>
        <dbReference type="ARBA" id="ARBA00022723"/>
    </source>
</evidence>
<keyword evidence="4" id="KW-0378">Hydrolase</keyword>
<evidence type="ECO:0000259" key="9">
    <source>
        <dbReference type="Pfam" id="PF16187"/>
    </source>
</evidence>
<dbReference type="GO" id="GO:0043171">
    <property type="term" value="P:peptide catabolic process"/>
    <property type="evidence" value="ECO:0007669"/>
    <property type="project" value="TreeGrafter"/>
</dbReference>
<keyword evidence="5" id="KW-0862">Zinc</keyword>
<comment type="similarity">
    <text evidence="1">Belongs to the peptidase M16 family.</text>
</comment>
<dbReference type="EMBL" id="CP045891">
    <property type="protein sequence ID" value="QQP57679.1"/>
    <property type="molecule type" value="Genomic_DNA"/>
</dbReference>
<keyword evidence="2 11" id="KW-0645">Protease</keyword>
<dbReference type="GO" id="GO:0005739">
    <property type="term" value="C:mitochondrion"/>
    <property type="evidence" value="ECO:0007669"/>
    <property type="project" value="TreeGrafter"/>
</dbReference>
<evidence type="ECO:0000313" key="11">
    <source>
        <dbReference type="EMBL" id="QQP57679.1"/>
    </source>
</evidence>
<evidence type="ECO:0000313" key="12">
    <source>
        <dbReference type="Proteomes" id="UP000595437"/>
    </source>
</evidence>
<keyword evidence="12" id="KW-1185">Reference proteome</keyword>
<dbReference type="InterPro" id="IPR032632">
    <property type="entry name" value="Peptidase_M16_M"/>
</dbReference>
<organism evidence="11 12">
    <name type="scientific">Caligus rogercresseyi</name>
    <name type="common">Sea louse</name>
    <dbReference type="NCBI Taxonomy" id="217165"/>
    <lineage>
        <taxon>Eukaryota</taxon>
        <taxon>Metazoa</taxon>
        <taxon>Ecdysozoa</taxon>
        <taxon>Arthropoda</taxon>
        <taxon>Crustacea</taxon>
        <taxon>Multicrustacea</taxon>
        <taxon>Hexanauplia</taxon>
        <taxon>Copepoda</taxon>
        <taxon>Siphonostomatoida</taxon>
        <taxon>Caligidae</taxon>
        <taxon>Caligus</taxon>
    </lineage>
</organism>
<evidence type="ECO:0000256" key="1">
    <source>
        <dbReference type="ARBA" id="ARBA00007261"/>
    </source>
</evidence>
<evidence type="ECO:0000256" key="4">
    <source>
        <dbReference type="ARBA" id="ARBA00022801"/>
    </source>
</evidence>
<dbReference type="OrthoDB" id="952271at2759"/>
<dbReference type="Pfam" id="PF22456">
    <property type="entry name" value="PqqF-like_C_4"/>
    <property type="match status" value="1"/>
</dbReference>
<dbReference type="FunFam" id="3.30.830.10:FF:000003">
    <property type="entry name" value="Insulin-degrading enzyme"/>
    <property type="match status" value="1"/>
</dbReference>
<reference evidence="12" key="1">
    <citation type="submission" date="2021-01" db="EMBL/GenBank/DDBJ databases">
        <title>Caligus Genome Assembly.</title>
        <authorList>
            <person name="Gallardo-Escarate C."/>
        </authorList>
    </citation>
    <scope>NUCLEOTIDE SEQUENCE [LARGE SCALE GENOMIC DNA]</scope>
</reference>
<evidence type="ECO:0000259" key="10">
    <source>
        <dbReference type="Pfam" id="PF22456"/>
    </source>
</evidence>
<dbReference type="SUPFAM" id="SSF63411">
    <property type="entry name" value="LuxS/MPP-like metallohydrolase"/>
    <property type="match status" value="3"/>
</dbReference>
<feature type="region of interest" description="Disordered" evidence="7">
    <location>
        <begin position="701"/>
        <end position="720"/>
    </location>
</feature>
<dbReference type="PANTHER" id="PTHR43690:SF18">
    <property type="entry name" value="INSULIN-DEGRADING ENZYME-RELATED"/>
    <property type="match status" value="1"/>
</dbReference>
<sequence length="720" mass="83261">PPSLVLPPLPDSDLGSKTFVVPVKNFRSLSLIFPLPDLMAHYKSSPSNYIAHLIGHEGKGSLLSELKMRGWSDNLEAGEKFEVRGFAIFSVNINLTEEGITHVDEIIGLVFQYIELIRQEGLKETIFKQCSDINDMHFKYLDKSKPYDYVSTLSSRLQRYPMEEALAGPTSLTNGVKSSLLKMQVFVVAKMFEEKATQSERWYGTKYVREAIDPSLLKGWSEKAFKELCPRLEIPDSGSFIPKDFGLEFPSIIMESPLMRLWFKQDNVFLLPKAKLKLEIKSPLVNLDPHHVNLSNMFILLIRDDLNEYVYSARLTGLNYSLQFSKKGMLLSVHGFNDKVFVLFDKIIHRMTTFKANPTRFHILKEQYERSLRNFKMDQPHEHSIYYNNIILSDRDWQKTDLLDIMEDCTPESLQAFIEAVFSNVYIEGLAHGNLTESQALELFRVMNKALSSSKALSPSQMSRLASRELVLEEDSHSVFEATNEYHKCSSIESYYQIGLRNPRSNILLELLAQVLDEPCYNVLRTKEQLGYLVHSGIRRSPAVQGLRFVIRSDRHPRYLDTRIEAFLQEMVDFLRNMTAEVFNDHKEALRVKRLEKPKRLSAMTDRYWTEILRQSYTFDRDTIETKELSTISLEELRDFFQRHCLPESKSRRKLACHILSMTPDGAGKKEEDEEKVVELSPEPTFIKDIYSFKSARSLFPQSNQTNDHKSFLRNQNASS</sequence>
<evidence type="ECO:0000259" key="8">
    <source>
        <dbReference type="Pfam" id="PF05193"/>
    </source>
</evidence>
<dbReference type="FunFam" id="3.30.830.10:FF:000005">
    <property type="entry name" value="nardilysin isoform X1"/>
    <property type="match status" value="1"/>
</dbReference>
<dbReference type="PANTHER" id="PTHR43690">
    <property type="entry name" value="NARDILYSIN"/>
    <property type="match status" value="1"/>
</dbReference>
<name>A0A7T8QWH6_CALRO</name>
<keyword evidence="6 11" id="KW-0482">Metalloprotease</keyword>
<dbReference type="GO" id="GO:0004222">
    <property type="term" value="F:metalloendopeptidase activity"/>
    <property type="evidence" value="ECO:0007669"/>
    <property type="project" value="TreeGrafter"/>
</dbReference>
<dbReference type="InterPro" id="IPR011249">
    <property type="entry name" value="Metalloenz_LuxS/M16"/>
</dbReference>
<feature type="domain" description="Peptidase M16 C-terminal" evidence="8">
    <location>
        <begin position="4"/>
        <end position="129"/>
    </location>
</feature>
<dbReference type="Pfam" id="PF05193">
    <property type="entry name" value="Peptidase_M16_C"/>
    <property type="match status" value="1"/>
</dbReference>
<accession>A0A7T8QWH6</accession>
<dbReference type="AlphaFoldDB" id="A0A7T8QWH6"/>
<evidence type="ECO:0000256" key="2">
    <source>
        <dbReference type="ARBA" id="ARBA00022670"/>
    </source>
</evidence>
<dbReference type="GO" id="GO:0051603">
    <property type="term" value="P:proteolysis involved in protein catabolic process"/>
    <property type="evidence" value="ECO:0007669"/>
    <property type="project" value="TreeGrafter"/>
</dbReference>
<gene>
    <name evidence="11" type="ORF">FKW44_002749</name>
</gene>
<feature type="domain" description="Coenzyme PQQ synthesis protein F-like C-terminal lobe" evidence="10">
    <location>
        <begin position="511"/>
        <end position="609"/>
    </location>
</feature>
<dbReference type="Gene3D" id="3.30.830.10">
    <property type="entry name" value="Metalloenzyme, LuxS/M16 peptidase-like"/>
    <property type="match status" value="3"/>
</dbReference>
<evidence type="ECO:0000256" key="5">
    <source>
        <dbReference type="ARBA" id="ARBA00022833"/>
    </source>
</evidence>
<feature type="non-terminal residue" evidence="11">
    <location>
        <position position="720"/>
    </location>
</feature>
<keyword evidence="3" id="KW-0479">Metal-binding</keyword>
<dbReference type="Pfam" id="PF16187">
    <property type="entry name" value="Peptidase_M16_M"/>
    <property type="match status" value="1"/>
</dbReference>
<dbReference type="GO" id="GO:0005829">
    <property type="term" value="C:cytosol"/>
    <property type="evidence" value="ECO:0007669"/>
    <property type="project" value="TreeGrafter"/>
</dbReference>
<dbReference type="InterPro" id="IPR054734">
    <property type="entry name" value="PqqF-like_C_4"/>
</dbReference>
<dbReference type="InterPro" id="IPR050626">
    <property type="entry name" value="Peptidase_M16"/>
</dbReference>